<evidence type="ECO:0000313" key="2">
    <source>
        <dbReference type="Proteomes" id="UP001176521"/>
    </source>
</evidence>
<dbReference type="AlphaFoldDB" id="A0AAN6G2U9"/>
<dbReference type="EMBL" id="JAPDMQ010001545">
    <property type="protein sequence ID" value="KAK0517890.1"/>
    <property type="molecule type" value="Genomic_DNA"/>
</dbReference>
<sequence length="144" mass="16304">MSIADASAQSPIDQLRVTEWSDALNLRLWVDAVVVMLRRHLHCAACDRDTVWTLDSIKPGDRYYSHVCPKADASGVIDPKRRIRVPWKNFLTTHLPKAVRSPGWAKDPRSQRFPGLEDTLALAWAKATEFEKTDAETKKLHSAI</sequence>
<protein>
    <submittedName>
        <fullName evidence="1">Uncharacterized protein</fullName>
    </submittedName>
</protein>
<keyword evidence="2" id="KW-1185">Reference proteome</keyword>
<comment type="caution">
    <text evidence="1">The sequence shown here is derived from an EMBL/GenBank/DDBJ whole genome shotgun (WGS) entry which is preliminary data.</text>
</comment>
<proteinExistence type="predicted"/>
<evidence type="ECO:0000313" key="1">
    <source>
        <dbReference type="EMBL" id="KAK0517890.1"/>
    </source>
</evidence>
<dbReference type="Proteomes" id="UP001176521">
    <property type="component" value="Unassembled WGS sequence"/>
</dbReference>
<reference evidence="1" key="1">
    <citation type="journal article" date="2023" name="PhytoFront">
        <title>Draft Genome Resources of Seven Strains of Tilletia horrida, Causal Agent of Kernel Smut of Rice.</title>
        <authorList>
            <person name="Khanal S."/>
            <person name="Antony Babu S."/>
            <person name="Zhou X.G."/>
        </authorList>
    </citation>
    <scope>NUCLEOTIDE SEQUENCE</scope>
    <source>
        <strain evidence="1">TX3</strain>
    </source>
</reference>
<feature type="non-terminal residue" evidence="1">
    <location>
        <position position="144"/>
    </location>
</feature>
<accession>A0AAN6G2U9</accession>
<gene>
    <name evidence="1" type="ORF">OC842_007965</name>
</gene>
<organism evidence="1 2">
    <name type="scientific">Tilletia horrida</name>
    <dbReference type="NCBI Taxonomy" id="155126"/>
    <lineage>
        <taxon>Eukaryota</taxon>
        <taxon>Fungi</taxon>
        <taxon>Dikarya</taxon>
        <taxon>Basidiomycota</taxon>
        <taxon>Ustilaginomycotina</taxon>
        <taxon>Exobasidiomycetes</taxon>
        <taxon>Tilletiales</taxon>
        <taxon>Tilletiaceae</taxon>
        <taxon>Tilletia</taxon>
    </lineage>
</organism>
<name>A0AAN6G2U9_9BASI</name>